<dbReference type="OrthoDB" id="2410491at2759"/>
<accession>A0A9P8Q6E3</accession>
<keyword evidence="2" id="KW-1185">Reference proteome</keyword>
<comment type="caution">
    <text evidence="1">The sequence shown here is derived from an EMBL/GenBank/DDBJ whole genome shotgun (WGS) entry which is preliminary data.</text>
</comment>
<dbReference type="Gene3D" id="3.40.50.450">
    <property type="match status" value="1"/>
</dbReference>
<protein>
    <recommendedName>
        <fullName evidence="3">Phosphofructokinase domain-containing protein</fullName>
    </recommendedName>
</protein>
<evidence type="ECO:0008006" key="3">
    <source>
        <dbReference type="Google" id="ProtNLM"/>
    </source>
</evidence>
<dbReference type="Proteomes" id="UP000774326">
    <property type="component" value="Unassembled WGS sequence"/>
</dbReference>
<gene>
    <name evidence="1" type="ORF">WICPIJ_005088</name>
</gene>
<dbReference type="InterPro" id="IPR029068">
    <property type="entry name" value="Glyas_Bleomycin-R_OHBP_Dase"/>
</dbReference>
<dbReference type="EMBL" id="JAEUBG010002847">
    <property type="protein sequence ID" value="KAH3683955.1"/>
    <property type="molecule type" value="Genomic_DNA"/>
</dbReference>
<dbReference type="AlphaFoldDB" id="A0A9P8Q6E3"/>
<sequence length="217" mass="23462">MTKPIVNGTSSVVLRASTPELLRSAVTFYQEFAHLTIKSETKTNVILSSGQKFPENSTNIEIALDEKYTQPDVTLLKQGQTSLDWRSISSAVVFKATSLVDLYAYVKAREDVISFQVYPSELAPIELYIIDPLNYIVGFTSVTHPLSRKPKIVSPKLDAPISTPPSAASESTTPALIEASGSTASPVKRNIAVLTSGGDSPGMNCNVRAVVRAALYR</sequence>
<name>A0A9P8Q6E3_WICPI</name>
<evidence type="ECO:0000313" key="1">
    <source>
        <dbReference type="EMBL" id="KAH3683955.1"/>
    </source>
</evidence>
<evidence type="ECO:0000313" key="2">
    <source>
        <dbReference type="Proteomes" id="UP000774326"/>
    </source>
</evidence>
<dbReference type="GO" id="GO:0003872">
    <property type="term" value="F:6-phosphofructokinase activity"/>
    <property type="evidence" value="ECO:0007669"/>
    <property type="project" value="InterPro"/>
</dbReference>
<proteinExistence type="predicted"/>
<dbReference type="InterPro" id="IPR035966">
    <property type="entry name" value="PKF_sf"/>
</dbReference>
<reference evidence="1" key="1">
    <citation type="journal article" date="2021" name="Open Biol.">
        <title>Shared evolutionary footprints suggest mitochondrial oxidative damage underlies multiple complex I losses in fungi.</title>
        <authorList>
            <person name="Schikora-Tamarit M.A."/>
            <person name="Marcet-Houben M."/>
            <person name="Nosek J."/>
            <person name="Gabaldon T."/>
        </authorList>
    </citation>
    <scope>NUCLEOTIDE SEQUENCE</scope>
    <source>
        <strain evidence="1">CBS2887</strain>
    </source>
</reference>
<dbReference type="SUPFAM" id="SSF53784">
    <property type="entry name" value="Phosphofructokinase"/>
    <property type="match status" value="1"/>
</dbReference>
<feature type="non-terminal residue" evidence="1">
    <location>
        <position position="217"/>
    </location>
</feature>
<organism evidence="1 2">
    <name type="scientific">Wickerhamomyces pijperi</name>
    <name type="common">Yeast</name>
    <name type="synonym">Pichia pijperi</name>
    <dbReference type="NCBI Taxonomy" id="599730"/>
    <lineage>
        <taxon>Eukaryota</taxon>
        <taxon>Fungi</taxon>
        <taxon>Dikarya</taxon>
        <taxon>Ascomycota</taxon>
        <taxon>Saccharomycotina</taxon>
        <taxon>Saccharomycetes</taxon>
        <taxon>Phaffomycetales</taxon>
        <taxon>Wickerhamomycetaceae</taxon>
        <taxon>Wickerhamomyces</taxon>
    </lineage>
</organism>
<dbReference type="Gene3D" id="3.10.180.10">
    <property type="entry name" value="2,3-Dihydroxybiphenyl 1,2-Dioxygenase, domain 1"/>
    <property type="match status" value="1"/>
</dbReference>
<reference evidence="1" key="2">
    <citation type="submission" date="2021-01" db="EMBL/GenBank/DDBJ databases">
        <authorList>
            <person name="Schikora-Tamarit M.A."/>
        </authorList>
    </citation>
    <scope>NUCLEOTIDE SEQUENCE</scope>
    <source>
        <strain evidence="1">CBS2887</strain>
    </source>
</reference>